<evidence type="ECO:0000313" key="3">
    <source>
        <dbReference type="EMBL" id="KZS16909.1"/>
    </source>
</evidence>
<protein>
    <recommendedName>
        <fullName evidence="5">MD-2-related lipid-recognition domain-containing protein</fullName>
    </recommendedName>
</protein>
<accession>A0A164ZXK3</accession>
<dbReference type="OrthoDB" id="6338332at2759"/>
<proteinExistence type="predicted"/>
<dbReference type="AlphaFoldDB" id="A0A164ZXK3"/>
<name>A0A164ZXK3_9CRUS</name>
<comment type="caution">
    <text evidence="3">The sequence shown here is derived from an EMBL/GenBank/DDBJ whole genome shotgun (WGS) entry which is preliminary data.</text>
</comment>
<keyword evidence="1 2" id="KW-0732">Signal</keyword>
<dbReference type="Proteomes" id="UP000076858">
    <property type="component" value="Unassembled WGS sequence"/>
</dbReference>
<reference evidence="3 4" key="1">
    <citation type="submission" date="2016-03" db="EMBL/GenBank/DDBJ databases">
        <title>EvidentialGene: Evidence-directed Construction of Genes on Genomes.</title>
        <authorList>
            <person name="Gilbert D.G."/>
            <person name="Choi J.-H."/>
            <person name="Mockaitis K."/>
            <person name="Colbourne J."/>
            <person name="Pfrender M."/>
        </authorList>
    </citation>
    <scope>NUCLEOTIDE SEQUENCE [LARGE SCALE GENOMIC DNA]</scope>
    <source>
        <strain evidence="3 4">Xinb3</strain>
        <tissue evidence="3">Complete organism</tissue>
    </source>
</reference>
<keyword evidence="4" id="KW-1185">Reference proteome</keyword>
<feature type="signal peptide" evidence="2">
    <location>
        <begin position="1"/>
        <end position="20"/>
    </location>
</feature>
<evidence type="ECO:0008006" key="5">
    <source>
        <dbReference type="Google" id="ProtNLM"/>
    </source>
</evidence>
<organism evidence="3 4">
    <name type="scientific">Daphnia magna</name>
    <dbReference type="NCBI Taxonomy" id="35525"/>
    <lineage>
        <taxon>Eukaryota</taxon>
        <taxon>Metazoa</taxon>
        <taxon>Ecdysozoa</taxon>
        <taxon>Arthropoda</taxon>
        <taxon>Crustacea</taxon>
        <taxon>Branchiopoda</taxon>
        <taxon>Diplostraca</taxon>
        <taxon>Cladocera</taxon>
        <taxon>Anomopoda</taxon>
        <taxon>Daphniidae</taxon>
        <taxon>Daphnia</taxon>
    </lineage>
</organism>
<dbReference type="Gene3D" id="2.70.220.10">
    <property type="entry name" value="Ganglioside GM2 activator"/>
    <property type="match status" value="1"/>
</dbReference>
<feature type="chain" id="PRO_5007855041" description="MD-2-related lipid-recognition domain-containing protein" evidence="2">
    <location>
        <begin position="21"/>
        <end position="173"/>
    </location>
</feature>
<dbReference type="EMBL" id="LRGB01000687">
    <property type="protein sequence ID" value="KZS16909.1"/>
    <property type="molecule type" value="Genomic_DNA"/>
</dbReference>
<sequence length="173" mass="18687">MKRPFLLAVFAVLTTSPSLCSHIITDCGGSYVSFSGQSTNSIDITQVPGGSILLSITAINIQPLPVGVVLTKLIRREADDVIVPCLDGFSGSCQIDLCDFMINYPELISIPVAGCPIPPASYVFNSNLVFNELWLPVNGNLQNATYNMRYELKIEQEVVGCFTLPIILSTDGV</sequence>
<evidence type="ECO:0000313" key="4">
    <source>
        <dbReference type="Proteomes" id="UP000076858"/>
    </source>
</evidence>
<gene>
    <name evidence="3" type="ORF">APZ42_017529</name>
</gene>
<evidence type="ECO:0000256" key="1">
    <source>
        <dbReference type="ARBA" id="ARBA00022729"/>
    </source>
</evidence>
<dbReference type="InterPro" id="IPR036846">
    <property type="entry name" value="GM2-AP_sf"/>
</dbReference>
<evidence type="ECO:0000256" key="2">
    <source>
        <dbReference type="SAM" id="SignalP"/>
    </source>
</evidence>